<evidence type="ECO:0000256" key="1">
    <source>
        <dbReference type="SAM" id="Phobius"/>
    </source>
</evidence>
<accession>A0A2G5V925</accession>
<sequence>MNPLVFLDREINLLISAWSIVCHTLTICLFIRIFSASRSSNNFPPSVFCPYLLLWTTFLLKFFFFFCFLCDKFENHFIFLHLDSQIHLPEIIFCC</sequence>
<reference evidence="3" key="1">
    <citation type="submission" date="2017-10" db="EMBL/GenBank/DDBJ databases">
        <title>Rapid genome shrinkage in a self-fertile nematode reveals novel sperm competition proteins.</title>
        <authorList>
            <person name="Yin D."/>
            <person name="Schwarz E.M."/>
            <person name="Thomas C.G."/>
            <person name="Felde R.L."/>
            <person name="Korf I.F."/>
            <person name="Cutter A.D."/>
            <person name="Schartner C.M."/>
            <person name="Ralston E.J."/>
            <person name="Meyer B.J."/>
            <person name="Haag E.S."/>
        </authorList>
    </citation>
    <scope>NUCLEOTIDE SEQUENCE [LARGE SCALE GENOMIC DNA]</scope>
    <source>
        <strain evidence="3">JU1422</strain>
    </source>
</reference>
<evidence type="ECO:0000313" key="3">
    <source>
        <dbReference type="Proteomes" id="UP000230233"/>
    </source>
</evidence>
<keyword evidence="1" id="KW-0812">Transmembrane</keyword>
<proteinExistence type="predicted"/>
<keyword evidence="3" id="KW-1185">Reference proteome</keyword>
<feature type="transmembrane region" description="Helical" evidence="1">
    <location>
        <begin position="12"/>
        <end position="32"/>
    </location>
</feature>
<dbReference type="EMBL" id="PDUG01000002">
    <property type="protein sequence ID" value="PIC48279.1"/>
    <property type="molecule type" value="Genomic_DNA"/>
</dbReference>
<name>A0A2G5V925_9PELO</name>
<keyword evidence="1" id="KW-1133">Transmembrane helix</keyword>
<dbReference type="Proteomes" id="UP000230233">
    <property type="component" value="Chromosome II"/>
</dbReference>
<keyword evidence="1" id="KW-0472">Membrane</keyword>
<feature type="transmembrane region" description="Helical" evidence="1">
    <location>
        <begin position="52"/>
        <end position="70"/>
    </location>
</feature>
<dbReference type="AlphaFoldDB" id="A0A2G5V925"/>
<organism evidence="2 3">
    <name type="scientific">Caenorhabditis nigoni</name>
    <dbReference type="NCBI Taxonomy" id="1611254"/>
    <lineage>
        <taxon>Eukaryota</taxon>
        <taxon>Metazoa</taxon>
        <taxon>Ecdysozoa</taxon>
        <taxon>Nematoda</taxon>
        <taxon>Chromadorea</taxon>
        <taxon>Rhabditida</taxon>
        <taxon>Rhabditina</taxon>
        <taxon>Rhabditomorpha</taxon>
        <taxon>Rhabditoidea</taxon>
        <taxon>Rhabditidae</taxon>
        <taxon>Peloderinae</taxon>
        <taxon>Caenorhabditis</taxon>
    </lineage>
</organism>
<protein>
    <submittedName>
        <fullName evidence="2">Uncharacterized protein</fullName>
    </submittedName>
</protein>
<comment type="caution">
    <text evidence="2">The sequence shown here is derived from an EMBL/GenBank/DDBJ whole genome shotgun (WGS) entry which is preliminary data.</text>
</comment>
<gene>
    <name evidence="2" type="primary">Cnig_chr_II.g7315</name>
    <name evidence="2" type="ORF">B9Z55_007315</name>
</gene>
<evidence type="ECO:0000313" key="2">
    <source>
        <dbReference type="EMBL" id="PIC48279.1"/>
    </source>
</evidence>